<reference evidence="2" key="1">
    <citation type="submission" date="2019-03" db="EMBL/GenBank/DDBJ databases">
        <title>Lake Tanganyika Metagenome-Assembled Genomes (MAGs).</title>
        <authorList>
            <person name="Tran P."/>
        </authorList>
    </citation>
    <scope>NUCLEOTIDE SEQUENCE</scope>
    <source>
        <strain evidence="2">K_DeepCast_65m_m2_066</strain>
    </source>
</reference>
<sequence>MSTDNVQKLVLIAPVNEAQTEHSTYAPRPTGLHGKRVGLLDNSKGNAGHFLDMVAAILHEQYGFSNIIRHQKPSASKPVAPAVIEEWQKVCDLAIVGVGD</sequence>
<accession>A0A938B665</accession>
<dbReference type="Proteomes" id="UP000712673">
    <property type="component" value="Unassembled WGS sequence"/>
</dbReference>
<proteinExistence type="predicted"/>
<name>A0A938B665_UNCTE</name>
<protein>
    <recommendedName>
        <fullName evidence="1">UGSC-like domain-containing protein</fullName>
    </recommendedName>
</protein>
<comment type="caution">
    <text evidence="2">The sequence shown here is derived from an EMBL/GenBank/DDBJ whole genome shotgun (WGS) entry which is preliminary data.</text>
</comment>
<dbReference type="AlphaFoldDB" id="A0A938B665"/>
<organism evidence="2 3">
    <name type="scientific">Tectimicrobiota bacterium</name>
    <dbReference type="NCBI Taxonomy" id="2528274"/>
    <lineage>
        <taxon>Bacteria</taxon>
        <taxon>Pseudomonadati</taxon>
        <taxon>Nitrospinota/Tectimicrobiota group</taxon>
        <taxon>Candidatus Tectimicrobiota</taxon>
    </lineage>
</organism>
<dbReference type="EMBL" id="VGLS01000824">
    <property type="protein sequence ID" value="MBM3226200.1"/>
    <property type="molecule type" value="Genomic_DNA"/>
</dbReference>
<evidence type="ECO:0000313" key="2">
    <source>
        <dbReference type="EMBL" id="MBM3226200.1"/>
    </source>
</evidence>
<evidence type="ECO:0000313" key="3">
    <source>
        <dbReference type="Proteomes" id="UP000712673"/>
    </source>
</evidence>
<evidence type="ECO:0000259" key="1">
    <source>
        <dbReference type="Pfam" id="PF24696"/>
    </source>
</evidence>
<feature type="domain" description="UGSC-like" evidence="1">
    <location>
        <begin position="11"/>
        <end position="100"/>
    </location>
</feature>
<dbReference type="Pfam" id="PF24696">
    <property type="entry name" value="UGSC"/>
    <property type="match status" value="1"/>
</dbReference>
<gene>
    <name evidence="2" type="ORF">FJZ47_20740</name>
</gene>
<dbReference type="InterPro" id="IPR057767">
    <property type="entry name" value="UGSC-like_dom"/>
</dbReference>